<dbReference type="CDD" id="cd11614">
    <property type="entry name" value="SAF_CpaB_FlgA_like"/>
    <property type="match status" value="1"/>
</dbReference>
<comment type="caution">
    <text evidence="4">The sequence shown here is derived from an EMBL/GenBank/DDBJ whole genome shotgun (WGS) entry which is preliminary data.</text>
</comment>
<keyword evidence="2" id="KW-0472">Membrane</keyword>
<evidence type="ECO:0000256" key="1">
    <source>
        <dbReference type="SAM" id="MobiDB-lite"/>
    </source>
</evidence>
<keyword evidence="2" id="KW-0812">Transmembrane</keyword>
<keyword evidence="5" id="KW-1185">Reference proteome</keyword>
<accession>A0A2S3ZU76</accession>
<evidence type="ECO:0000256" key="2">
    <source>
        <dbReference type="SAM" id="Phobius"/>
    </source>
</evidence>
<evidence type="ECO:0000313" key="5">
    <source>
        <dbReference type="Proteomes" id="UP000237061"/>
    </source>
</evidence>
<dbReference type="SMART" id="SM00858">
    <property type="entry name" value="SAF"/>
    <property type="match status" value="1"/>
</dbReference>
<dbReference type="Pfam" id="PF08666">
    <property type="entry name" value="SAF"/>
    <property type="match status" value="1"/>
</dbReference>
<name>A0A2S3ZU76_ARTGL</name>
<dbReference type="EMBL" id="PPXC01000013">
    <property type="protein sequence ID" value="POH72532.1"/>
    <property type="molecule type" value="Genomic_DNA"/>
</dbReference>
<dbReference type="AlphaFoldDB" id="A0A2S3ZU76"/>
<evidence type="ECO:0000259" key="3">
    <source>
        <dbReference type="SMART" id="SM00858"/>
    </source>
</evidence>
<gene>
    <name evidence="4" type="ORF">CVS27_15540</name>
</gene>
<organism evidence="4 5">
    <name type="scientific">Arthrobacter glacialis</name>
    <dbReference type="NCBI Taxonomy" id="1664"/>
    <lineage>
        <taxon>Bacteria</taxon>
        <taxon>Bacillati</taxon>
        <taxon>Actinomycetota</taxon>
        <taxon>Actinomycetes</taxon>
        <taxon>Micrococcales</taxon>
        <taxon>Micrococcaceae</taxon>
        <taxon>Arthrobacter</taxon>
    </lineage>
</organism>
<feature type="transmembrane region" description="Helical" evidence="2">
    <location>
        <begin position="42"/>
        <end position="62"/>
    </location>
</feature>
<dbReference type="InterPro" id="IPR013974">
    <property type="entry name" value="SAF"/>
</dbReference>
<protein>
    <recommendedName>
        <fullName evidence="3">SAF domain-containing protein</fullName>
    </recommendedName>
</protein>
<evidence type="ECO:0000313" key="4">
    <source>
        <dbReference type="EMBL" id="POH72532.1"/>
    </source>
</evidence>
<feature type="region of interest" description="Disordered" evidence="1">
    <location>
        <begin position="1"/>
        <end position="32"/>
    </location>
</feature>
<proteinExistence type="predicted"/>
<dbReference type="Proteomes" id="UP000237061">
    <property type="component" value="Unassembled WGS sequence"/>
</dbReference>
<keyword evidence="2" id="KW-1133">Transmembrane helix</keyword>
<reference evidence="4 5" key="1">
    <citation type="submission" date="2018-01" db="EMBL/GenBank/DDBJ databases">
        <title>Arthrobacter sp. nov., from glaciers in China.</title>
        <authorList>
            <person name="Liu Q."/>
            <person name="Xin Y.-H."/>
        </authorList>
    </citation>
    <scope>NUCLEOTIDE SEQUENCE [LARGE SCALE GENOMIC DNA]</scope>
    <source>
        <strain evidence="4 5">HLT2-12-2</strain>
    </source>
</reference>
<sequence length="233" mass="23806">MSTISTRESRKTSRSAADGQESRPKELKGFQMPSQLARKKPALIALCIALAMVGGLLTYFGMSGNGQVSVLVVKTDLARGAVIGSGDLTTIDVVQKSAGEAVPADRSSTVIGQKALVDLPEGSLVTSKNVGESLGVKTGTSVVGVGLASSQAPSRPLQAGDRVRIIRTPTQGATADLNTPPISGVVDSTSLDDVKGLIIVDVVVSTDDAPKVVAWSASGNAGLILDPLTEEGK</sequence>
<feature type="domain" description="SAF" evidence="3">
    <location>
        <begin position="68"/>
        <end position="131"/>
    </location>
</feature>